<proteinExistence type="predicted"/>
<reference evidence="1" key="2">
    <citation type="submission" date="2023-10" db="EMBL/GenBank/DDBJ databases">
        <authorList>
            <person name="Fortmann-Grote C."/>
        </authorList>
    </citation>
    <scope>NUCLEOTIDE SEQUENCE</scope>
    <source>
        <strain evidence="1">SBW25</strain>
    </source>
</reference>
<dbReference type="EMBL" id="OV986001">
    <property type="protein sequence ID" value="CAI2798931.1"/>
    <property type="molecule type" value="Genomic_DNA"/>
</dbReference>
<protein>
    <submittedName>
        <fullName evidence="1 2">Insertion element</fullName>
    </submittedName>
</protein>
<organism evidence="2">
    <name type="scientific">Pseudomonas fluorescens (strain SBW25)</name>
    <dbReference type="NCBI Taxonomy" id="216595"/>
    <lineage>
        <taxon>Bacteria</taxon>
        <taxon>Pseudomonadati</taxon>
        <taxon>Pseudomonadota</taxon>
        <taxon>Gammaproteobacteria</taxon>
        <taxon>Pseudomonadales</taxon>
        <taxon>Pseudomonadaceae</taxon>
        <taxon>Pseudomonas</taxon>
    </lineage>
</organism>
<evidence type="ECO:0000313" key="1">
    <source>
        <dbReference type="EMBL" id="CAI2798931.1"/>
    </source>
</evidence>
<dbReference type="HOGENOM" id="CLU_3028964_0_0_6"/>
<gene>
    <name evidence="2" type="ordered locus">PFLU_4769A</name>
</gene>
<reference evidence="2" key="1">
    <citation type="journal article" date="2009" name="Genome Biol.">
        <title>Genomic and genetic analyses of diversity and plant interactions of Pseudomonas fluorescens.</title>
        <authorList>
            <person name="Silby M.W."/>
            <person name="Cerdeno-Tarraga A.M."/>
            <person name="Vernikos G.S."/>
            <person name="Giddens S.R."/>
            <person name="Jackson R.W."/>
            <person name="Preston G.M."/>
            <person name="Zhang X.X."/>
            <person name="Moon C.D."/>
            <person name="Gehrig S.M."/>
            <person name="Godfrey S.A."/>
            <person name="Knight C.G."/>
            <person name="Malone J.G."/>
            <person name="Robinson Z."/>
            <person name="Spiers A.J."/>
            <person name="Harris S."/>
            <person name="Challis G.L."/>
            <person name="Yaxley A.M."/>
            <person name="Harris D."/>
            <person name="Seeger K."/>
            <person name="Murphy L."/>
            <person name="Rutter S."/>
            <person name="Squares R."/>
            <person name="Quail M.A."/>
            <person name="Saunders E."/>
            <person name="Mavromatis K."/>
            <person name="Brettin T.S."/>
            <person name="Bentley S.D."/>
            <person name="Hothersall J."/>
            <person name="Stephens E."/>
            <person name="Thomas C.M."/>
            <person name="Parkhill J."/>
            <person name="Levy S.B."/>
            <person name="Rainey P.B."/>
            <person name="Thomson N.R."/>
        </authorList>
    </citation>
    <scope>NUCLEOTIDE SEQUENCE [LARGE SCALE GENOMIC DNA]</scope>
    <source>
        <strain evidence="2">SBW25</strain>
    </source>
</reference>
<dbReference type="EMBL" id="AM181176">
    <property type="protein sequence ID" value="CAY51600.1"/>
    <property type="molecule type" value="Genomic_DNA"/>
</dbReference>
<sequence length="55" mass="6256">MCLRFPRGHRKSLLCREWANTRPERGICPALCVGFLNSRHPALRKLTSHRGNGNA</sequence>
<dbReference type="KEGG" id="pfs:PFLU_4769A"/>
<accession>C3JY02</accession>
<evidence type="ECO:0000313" key="2">
    <source>
        <dbReference type="EMBL" id="CAY51600.1"/>
    </source>
</evidence>
<dbReference type="Proteomes" id="UP001152918">
    <property type="component" value="Chromosome"/>
</dbReference>
<name>C3JY02_PSEFS</name>
<dbReference type="AlphaFoldDB" id="C3JY02"/>